<dbReference type="FunFam" id="1.10.150.110:FF:000005">
    <property type="entry name" value="DNA polymerase POL4"/>
    <property type="match status" value="1"/>
</dbReference>
<keyword evidence="9 16" id="KW-0227">DNA damage</keyword>
<keyword evidence="12" id="KW-0456">Lyase</keyword>
<feature type="region of interest" description="Disordered" evidence="17">
    <location>
        <begin position="1"/>
        <end position="36"/>
    </location>
</feature>
<dbReference type="SMART" id="SM00483">
    <property type="entry name" value="POLXc"/>
    <property type="match status" value="1"/>
</dbReference>
<dbReference type="CDD" id="cd00141">
    <property type="entry name" value="NT_POLXc"/>
    <property type="match status" value="1"/>
</dbReference>
<dbReference type="PANTHER" id="PTHR11276:SF28">
    <property type="entry name" value="DNA POLYMERASE LAMBDA"/>
    <property type="match status" value="1"/>
</dbReference>
<organism evidence="19 20">
    <name type="scientific">Neohortaea acidophila</name>
    <dbReference type="NCBI Taxonomy" id="245834"/>
    <lineage>
        <taxon>Eukaryota</taxon>
        <taxon>Fungi</taxon>
        <taxon>Dikarya</taxon>
        <taxon>Ascomycota</taxon>
        <taxon>Pezizomycotina</taxon>
        <taxon>Dothideomycetes</taxon>
        <taxon>Dothideomycetidae</taxon>
        <taxon>Mycosphaerellales</taxon>
        <taxon>Teratosphaeriaceae</taxon>
        <taxon>Neohortaea</taxon>
    </lineage>
</organism>
<evidence type="ECO:0000256" key="16">
    <source>
        <dbReference type="RuleBase" id="RU366014"/>
    </source>
</evidence>
<dbReference type="Pfam" id="PF14716">
    <property type="entry name" value="HHH_8"/>
    <property type="match status" value="1"/>
</dbReference>
<comment type="similarity">
    <text evidence="3 16">Belongs to the DNA polymerase type-X family.</text>
</comment>
<dbReference type="SUPFAM" id="SSF81585">
    <property type="entry name" value="PsbU/PolX domain-like"/>
    <property type="match status" value="1"/>
</dbReference>
<dbReference type="GO" id="GO:0046872">
    <property type="term" value="F:metal ion binding"/>
    <property type="evidence" value="ECO:0007669"/>
    <property type="project" value="UniProtKB-UniRule"/>
</dbReference>
<comment type="subcellular location">
    <subcellularLocation>
        <location evidence="2 16">Nucleus</location>
    </subcellularLocation>
</comment>
<dbReference type="InterPro" id="IPR029398">
    <property type="entry name" value="PolB_thumb"/>
</dbReference>
<dbReference type="InterPro" id="IPR018944">
    <property type="entry name" value="DNA_pol_lambd_fingers_domain"/>
</dbReference>
<dbReference type="Proteomes" id="UP000799767">
    <property type="component" value="Unassembled WGS sequence"/>
</dbReference>
<dbReference type="GO" id="GO:0006303">
    <property type="term" value="P:double-strand break repair via nonhomologous end joining"/>
    <property type="evidence" value="ECO:0007669"/>
    <property type="project" value="TreeGrafter"/>
</dbReference>
<keyword evidence="6 16" id="KW-0548">Nucleotidyltransferase</keyword>
<evidence type="ECO:0000313" key="20">
    <source>
        <dbReference type="Proteomes" id="UP000799767"/>
    </source>
</evidence>
<keyword evidence="20" id="KW-1185">Reference proteome</keyword>
<dbReference type="Gene3D" id="1.10.150.20">
    <property type="entry name" value="5' to 3' exonuclease, C-terminal subdomain"/>
    <property type="match status" value="1"/>
</dbReference>
<evidence type="ECO:0000256" key="10">
    <source>
        <dbReference type="ARBA" id="ARBA00022932"/>
    </source>
</evidence>
<comment type="cofactor">
    <cofactor evidence="1">
        <name>Mn(2+)</name>
        <dbReference type="ChEBI" id="CHEBI:29035"/>
    </cofactor>
</comment>
<evidence type="ECO:0000256" key="15">
    <source>
        <dbReference type="PIRSR" id="PIRSR622312-50"/>
    </source>
</evidence>
<comment type="function">
    <text evidence="16">DNA polymerase that functions in several pathways of DNA repair. Involved in base excision repair (BER) responsible for repair of lesions that give rise to abasic (AP) sites in DNA. Also contributes to DNA double-strand break repair by non-homologous end joining and homologous recombination. Has both template-dependent and template-independent (terminal transferase) DNA polymerase activities. Has also a 5'-deoxyribose-5-phosphate lyase (dRP lyase) activity.</text>
</comment>
<dbReference type="EMBL" id="MU001632">
    <property type="protein sequence ID" value="KAF2486929.1"/>
    <property type="molecule type" value="Genomic_DNA"/>
</dbReference>
<dbReference type="InterPro" id="IPR022312">
    <property type="entry name" value="DNA_pol_X"/>
</dbReference>
<dbReference type="GO" id="GO:0005634">
    <property type="term" value="C:nucleus"/>
    <property type="evidence" value="ECO:0007669"/>
    <property type="project" value="UniProtKB-SubCell"/>
</dbReference>
<keyword evidence="5 16" id="KW-0808">Transferase</keyword>
<dbReference type="Gene3D" id="3.30.460.10">
    <property type="entry name" value="Beta Polymerase, domain 2"/>
    <property type="match status" value="1"/>
</dbReference>
<dbReference type="InterPro" id="IPR002054">
    <property type="entry name" value="DNA-dir_DNA_pol_X"/>
</dbReference>
<keyword evidence="8" id="KW-0479">Metal-binding</keyword>
<dbReference type="AlphaFoldDB" id="A0A6A6Q4I0"/>
<dbReference type="PRINTS" id="PR00870">
    <property type="entry name" value="DNAPOLXBETA"/>
</dbReference>
<dbReference type="GO" id="GO:0003677">
    <property type="term" value="F:DNA binding"/>
    <property type="evidence" value="ECO:0007669"/>
    <property type="project" value="UniProtKB-UniRule"/>
</dbReference>
<evidence type="ECO:0000256" key="3">
    <source>
        <dbReference type="ARBA" id="ARBA00008323"/>
    </source>
</evidence>
<dbReference type="PROSITE" id="PS50172">
    <property type="entry name" value="BRCT"/>
    <property type="match status" value="1"/>
</dbReference>
<gene>
    <name evidence="19" type="ORF">BDY17DRAFT_245823</name>
</gene>
<evidence type="ECO:0000256" key="11">
    <source>
        <dbReference type="ARBA" id="ARBA00023204"/>
    </source>
</evidence>
<evidence type="ECO:0000256" key="17">
    <source>
        <dbReference type="SAM" id="MobiDB-lite"/>
    </source>
</evidence>
<dbReference type="InterPro" id="IPR010996">
    <property type="entry name" value="HHH_MUS81"/>
</dbReference>
<evidence type="ECO:0000256" key="5">
    <source>
        <dbReference type="ARBA" id="ARBA00022679"/>
    </source>
</evidence>
<evidence type="ECO:0000256" key="4">
    <source>
        <dbReference type="ARBA" id="ARBA00022634"/>
    </source>
</evidence>
<dbReference type="RefSeq" id="XP_033593498.1">
    <property type="nucleotide sequence ID" value="XM_033730667.1"/>
</dbReference>
<dbReference type="Pfam" id="PF14791">
    <property type="entry name" value="DNA_pol_B_thumb"/>
    <property type="match status" value="1"/>
</dbReference>
<dbReference type="InterPro" id="IPR002008">
    <property type="entry name" value="DNA_pol_X_beta-like"/>
</dbReference>
<evidence type="ECO:0000256" key="8">
    <source>
        <dbReference type="ARBA" id="ARBA00022723"/>
    </source>
</evidence>
<keyword evidence="13 16" id="KW-0539">Nucleus</keyword>
<evidence type="ECO:0000313" key="19">
    <source>
        <dbReference type="EMBL" id="KAF2486929.1"/>
    </source>
</evidence>
<dbReference type="InterPro" id="IPR036420">
    <property type="entry name" value="BRCT_dom_sf"/>
</dbReference>
<dbReference type="Pfam" id="PF10391">
    <property type="entry name" value="DNA_pol_lambd_f"/>
    <property type="match status" value="1"/>
</dbReference>
<dbReference type="InterPro" id="IPR028207">
    <property type="entry name" value="DNA_pol_B_palm_palm"/>
</dbReference>
<evidence type="ECO:0000256" key="13">
    <source>
        <dbReference type="ARBA" id="ARBA00023242"/>
    </source>
</evidence>
<proteinExistence type="inferred from homology"/>
<keyword evidence="7" id="KW-0235">DNA replication</keyword>
<dbReference type="FunFam" id="3.30.210.10:FF:000001">
    <property type="entry name" value="DNA polymerase lambda"/>
    <property type="match status" value="1"/>
</dbReference>
<dbReference type="PANTHER" id="PTHR11276">
    <property type="entry name" value="DNA POLYMERASE TYPE-X FAMILY MEMBER"/>
    <property type="match status" value="1"/>
</dbReference>
<evidence type="ECO:0000256" key="1">
    <source>
        <dbReference type="ARBA" id="ARBA00001936"/>
    </source>
</evidence>
<dbReference type="PRINTS" id="PR00869">
    <property type="entry name" value="DNAPOLX"/>
</dbReference>
<feature type="region of interest" description="Disordered" evidence="17">
    <location>
        <begin position="150"/>
        <end position="210"/>
    </location>
</feature>
<evidence type="ECO:0000256" key="12">
    <source>
        <dbReference type="ARBA" id="ARBA00023239"/>
    </source>
</evidence>
<feature type="domain" description="BRCT" evidence="18">
    <location>
        <begin position="43"/>
        <end position="139"/>
    </location>
</feature>
<dbReference type="GO" id="GO:0016829">
    <property type="term" value="F:lyase activity"/>
    <property type="evidence" value="ECO:0007669"/>
    <property type="project" value="UniProtKB-KW"/>
</dbReference>
<dbReference type="InterPro" id="IPR043519">
    <property type="entry name" value="NT_sf"/>
</dbReference>
<comment type="catalytic activity">
    <reaction evidence="14 16">
        <text>DNA(n) + a 2'-deoxyribonucleoside 5'-triphosphate = DNA(n+1) + diphosphate</text>
        <dbReference type="Rhea" id="RHEA:22508"/>
        <dbReference type="Rhea" id="RHEA-COMP:17339"/>
        <dbReference type="Rhea" id="RHEA-COMP:17340"/>
        <dbReference type="ChEBI" id="CHEBI:33019"/>
        <dbReference type="ChEBI" id="CHEBI:61560"/>
        <dbReference type="ChEBI" id="CHEBI:173112"/>
        <dbReference type="EC" id="2.7.7.7"/>
    </reaction>
</comment>
<dbReference type="InterPro" id="IPR027421">
    <property type="entry name" value="DNA_pol_lamdba_lyase_dom_sf"/>
</dbReference>
<accession>A0A6A6Q4I0</accession>
<keyword evidence="10 16" id="KW-0239">DNA-directed DNA polymerase</keyword>
<evidence type="ECO:0000256" key="6">
    <source>
        <dbReference type="ARBA" id="ARBA00022695"/>
    </source>
</evidence>
<evidence type="ECO:0000259" key="18">
    <source>
        <dbReference type="PROSITE" id="PS50172"/>
    </source>
</evidence>
<dbReference type="Gene3D" id="3.40.50.10190">
    <property type="entry name" value="BRCT domain"/>
    <property type="match status" value="1"/>
</dbReference>
<dbReference type="Pfam" id="PF14792">
    <property type="entry name" value="DNA_pol_B_palm"/>
    <property type="match status" value="1"/>
</dbReference>
<dbReference type="GeneID" id="54471669"/>
<dbReference type="SUPFAM" id="SSF81301">
    <property type="entry name" value="Nucleotidyltransferase"/>
    <property type="match status" value="1"/>
</dbReference>
<dbReference type="GO" id="GO:0003887">
    <property type="term" value="F:DNA-directed DNA polymerase activity"/>
    <property type="evidence" value="ECO:0007669"/>
    <property type="project" value="UniProtKB-UniRule"/>
</dbReference>
<dbReference type="FunFam" id="1.10.150.20:FF:000010">
    <property type="entry name" value="DNA polymerase lambda"/>
    <property type="match status" value="1"/>
</dbReference>
<dbReference type="OrthoDB" id="205514at2759"/>
<evidence type="ECO:0000256" key="2">
    <source>
        <dbReference type="ARBA" id="ARBA00004123"/>
    </source>
</evidence>
<dbReference type="EC" id="2.7.7.7" evidence="16"/>
<keyword evidence="4" id="KW-0237">DNA synthesis</keyword>
<evidence type="ECO:0000256" key="14">
    <source>
        <dbReference type="ARBA" id="ARBA00049244"/>
    </source>
</evidence>
<dbReference type="Gene3D" id="3.30.210.10">
    <property type="entry name" value="DNA polymerase, thumb domain"/>
    <property type="match status" value="1"/>
</dbReference>
<feature type="compositionally biased region" description="Basic and acidic residues" evidence="17">
    <location>
        <begin position="171"/>
        <end position="186"/>
    </location>
</feature>
<protein>
    <recommendedName>
        <fullName evidence="16">DNA polymerase</fullName>
        <ecNumber evidence="16">2.7.7.7</ecNumber>
    </recommendedName>
</protein>
<keyword evidence="11 16" id="KW-0234">DNA repair</keyword>
<dbReference type="SUPFAM" id="SSF52113">
    <property type="entry name" value="BRCT domain"/>
    <property type="match status" value="1"/>
</dbReference>
<feature type="compositionally biased region" description="Basic and acidic residues" evidence="17">
    <location>
        <begin position="250"/>
        <end position="262"/>
    </location>
</feature>
<evidence type="ECO:0000256" key="9">
    <source>
        <dbReference type="ARBA" id="ARBA00022763"/>
    </source>
</evidence>
<dbReference type="InterPro" id="IPR037160">
    <property type="entry name" value="DNA_Pol_thumb_sf"/>
</dbReference>
<name>A0A6A6Q4I0_9PEZI</name>
<dbReference type="Gene3D" id="1.10.150.110">
    <property type="entry name" value="DNA polymerase beta, N-terminal domain-like"/>
    <property type="match status" value="1"/>
</dbReference>
<dbReference type="InterPro" id="IPR001357">
    <property type="entry name" value="BRCT_dom"/>
</dbReference>
<reference evidence="19" key="1">
    <citation type="journal article" date="2020" name="Stud. Mycol.">
        <title>101 Dothideomycetes genomes: a test case for predicting lifestyles and emergence of pathogens.</title>
        <authorList>
            <person name="Haridas S."/>
            <person name="Albert R."/>
            <person name="Binder M."/>
            <person name="Bloem J."/>
            <person name="Labutti K."/>
            <person name="Salamov A."/>
            <person name="Andreopoulos B."/>
            <person name="Baker S."/>
            <person name="Barry K."/>
            <person name="Bills G."/>
            <person name="Bluhm B."/>
            <person name="Cannon C."/>
            <person name="Castanera R."/>
            <person name="Culley D."/>
            <person name="Daum C."/>
            <person name="Ezra D."/>
            <person name="Gonzalez J."/>
            <person name="Henrissat B."/>
            <person name="Kuo A."/>
            <person name="Liang C."/>
            <person name="Lipzen A."/>
            <person name="Lutzoni F."/>
            <person name="Magnuson J."/>
            <person name="Mondo S."/>
            <person name="Nolan M."/>
            <person name="Ohm R."/>
            <person name="Pangilinan J."/>
            <person name="Park H.-J."/>
            <person name="Ramirez L."/>
            <person name="Alfaro M."/>
            <person name="Sun H."/>
            <person name="Tritt A."/>
            <person name="Yoshinaga Y."/>
            <person name="Zwiers L.-H."/>
            <person name="Turgeon B."/>
            <person name="Goodwin S."/>
            <person name="Spatafora J."/>
            <person name="Crous P."/>
            <person name="Grigoriev I."/>
        </authorList>
    </citation>
    <scope>NUCLEOTIDE SEQUENCE</scope>
    <source>
        <strain evidence="19">CBS 113389</strain>
    </source>
</reference>
<sequence length="618" mass="69022">MSRADSSDTAKGPPPLVTTSSSAVTKKAVGKRKRDSEIRLVPDDQRIFKSQRFYFFPNSDKHPARKLRIAKAIEFGATWESEFNESVTHIVADKSMDYGLLLKYLKKDALPPHIALVSENYPAECITFCRLLDPRQPQFKVRGYDLSAAAPPISSASSDRSLKLKPAPDSVRARQPETPVQDDRVPESPPTVSTEDGEGEEDRNPSAPPIESTAEFDAALKQARDLRHVPLDMEEDSGSRPTSSDGPATDDERPPAGSELDRRKKGKAQNYQAKFQCMHKHTGSDENPNVGTIAILQQMAEYYNQVGDEWRTRAYRKAISTLRNHPTKVWTREEALALPQIGGRLASKIEEIAYTNRLRRLDNAKAEPQDQVLQTFMQVYGAGFAQASKWVNAGYTTLDELVEKAELTPNQRIGIDHYADFNSRIPRAEVEQHGNAVRKALHKIDPAFDVIVGGSYRRGAKDSGDIDCIITRPNTDLPHIRQVVLDQLVPKLFAKRFLMAELAATSRDDGSKWHGASCIAGSSSSTGIWRRIDLLLVPSDELGAALIYFTGNDIFNRSLRLLASTKGMRLNQRGLYKDVIRGKGREKLSEGTLVEGRDEKRIFEVLGVPWRPPEHRIC</sequence>
<dbReference type="SUPFAM" id="SSF47802">
    <property type="entry name" value="DNA polymerase beta, N-terminal domain-like"/>
    <property type="match status" value="1"/>
</dbReference>
<evidence type="ECO:0000256" key="7">
    <source>
        <dbReference type="ARBA" id="ARBA00022705"/>
    </source>
</evidence>
<feature type="active site" description="Nucleophile; Schiff-base intermediate with DNA; for 5'-dRP lyase activity" evidence="15">
    <location>
        <position position="348"/>
    </location>
</feature>
<feature type="region of interest" description="Disordered" evidence="17">
    <location>
        <begin position="229"/>
        <end position="269"/>
    </location>
</feature>